<evidence type="ECO:0000259" key="8">
    <source>
        <dbReference type="Pfam" id="PF17785"/>
    </source>
</evidence>
<dbReference type="CDD" id="cd02440">
    <property type="entry name" value="AdoMet_MTases"/>
    <property type="match status" value="1"/>
</dbReference>
<dbReference type="Pfam" id="PF10672">
    <property type="entry name" value="Methyltrans_SAM"/>
    <property type="match status" value="1"/>
</dbReference>
<organism evidence="9 10">
    <name type="scientific">Candidatus Neomicrothrix parvicella RN1</name>
    <dbReference type="NCBI Taxonomy" id="1229780"/>
    <lineage>
        <taxon>Bacteria</taxon>
        <taxon>Bacillati</taxon>
        <taxon>Actinomycetota</taxon>
        <taxon>Acidimicrobiia</taxon>
        <taxon>Acidimicrobiales</taxon>
        <taxon>Microthrixaceae</taxon>
        <taxon>Candidatus Neomicrothrix</taxon>
    </lineage>
</organism>
<comment type="caution">
    <text evidence="9">The sequence shown here is derived from an EMBL/GenBank/DDBJ whole genome shotgun (WGS) entry which is preliminary data.</text>
</comment>
<accession>R4Z3M8</accession>
<dbReference type="AlphaFoldDB" id="R4Z3M8"/>
<evidence type="ECO:0000256" key="1">
    <source>
        <dbReference type="ARBA" id="ARBA00004496"/>
    </source>
</evidence>
<feature type="domain" description="S-adenosylmethionine-dependent methyltransferase" evidence="7">
    <location>
        <begin position="219"/>
        <end position="382"/>
    </location>
</feature>
<dbReference type="GO" id="GO:0005737">
    <property type="term" value="C:cytoplasm"/>
    <property type="evidence" value="ECO:0007669"/>
    <property type="project" value="UniProtKB-SubCell"/>
</dbReference>
<dbReference type="InterPro" id="IPR041532">
    <property type="entry name" value="RlmI-like_PUA"/>
</dbReference>
<comment type="similarity">
    <text evidence="6">Belongs to the methyltransferase superfamily. RlmI family.</text>
</comment>
<dbReference type="Proteomes" id="UP000018291">
    <property type="component" value="Unassembled WGS sequence"/>
</dbReference>
<evidence type="ECO:0000313" key="10">
    <source>
        <dbReference type="Proteomes" id="UP000018291"/>
    </source>
</evidence>
<dbReference type="InterPro" id="IPR015947">
    <property type="entry name" value="PUA-like_sf"/>
</dbReference>
<evidence type="ECO:0000313" key="9">
    <source>
        <dbReference type="EMBL" id="CCM65280.1"/>
    </source>
</evidence>
<sequence>MRRGYQRASARPAVAATLHPVLERLPPVGERRLAVRVTADALRQIRGRHPWVYERSMTSINHQGAAGDLAIVFDNKRKFAAIGLYDPDSPIAIRILHVGRPVQIDQHFWTERVMAAAARRAPLVAAEPGARPAYRLINGENDAMPGFVVDRYADTLVIKLYSPVWFPHLAVLVDALLAATGTGSVVLRLARNVAAGQTFGLADGDVIAGHLDDAPVRFTEGGLVFEADVRRGQKTGHFLDQRANRLGVGRLAEGCDVLDVFASTGGFSVHAAAGGARSVHSVDLSAPTLAAAKANMALNIDRSEVAACVHTTEVGDAFEVMSTLARSGAGYDVVVIDPPSFAQKQSSVEGAVRAYARLTHLALPLLRPGGVLVQASCSSRVSADQFFAAVLGAADVAGDQLDELARTGADLDHPVTFPEGAYLKAGFWRVR</sequence>
<dbReference type="CDD" id="cd11572">
    <property type="entry name" value="RlmI_M_like"/>
    <property type="match status" value="1"/>
</dbReference>
<protein>
    <submittedName>
        <fullName evidence="9">Putative Ribosomal RNA large subunit methyltransferase I</fullName>
        <ecNumber evidence="9">2.1.1.191</ecNumber>
    </submittedName>
</protein>
<dbReference type="CDD" id="cd21153">
    <property type="entry name" value="PUA_RlmI"/>
    <property type="match status" value="1"/>
</dbReference>
<evidence type="ECO:0000256" key="3">
    <source>
        <dbReference type="ARBA" id="ARBA00022603"/>
    </source>
</evidence>
<dbReference type="Gene3D" id="3.40.50.150">
    <property type="entry name" value="Vaccinia Virus protein VP39"/>
    <property type="match status" value="1"/>
</dbReference>
<dbReference type="eggNOG" id="COG1092">
    <property type="taxonomic scope" value="Bacteria"/>
</dbReference>
<keyword evidence="3 9" id="KW-0489">Methyltransferase</keyword>
<keyword evidence="4 9" id="KW-0808">Transferase</keyword>
<keyword evidence="10" id="KW-1185">Reference proteome</keyword>
<evidence type="ECO:0000256" key="4">
    <source>
        <dbReference type="ARBA" id="ARBA00022679"/>
    </source>
</evidence>
<dbReference type="Gene3D" id="2.30.130.10">
    <property type="entry name" value="PUA domain"/>
    <property type="match status" value="1"/>
</dbReference>
<name>R4Z3M8_9ACTN</name>
<evidence type="ECO:0000259" key="7">
    <source>
        <dbReference type="Pfam" id="PF10672"/>
    </source>
</evidence>
<dbReference type="GO" id="GO:0008168">
    <property type="term" value="F:methyltransferase activity"/>
    <property type="evidence" value="ECO:0007669"/>
    <property type="project" value="UniProtKB-KW"/>
</dbReference>
<comment type="subcellular location">
    <subcellularLocation>
        <location evidence="1">Cytoplasm</location>
    </subcellularLocation>
</comment>
<keyword evidence="2" id="KW-0963">Cytoplasm</keyword>
<dbReference type="InterPro" id="IPR036974">
    <property type="entry name" value="PUA_sf"/>
</dbReference>
<dbReference type="GO" id="GO:0003723">
    <property type="term" value="F:RNA binding"/>
    <property type="evidence" value="ECO:0007669"/>
    <property type="project" value="InterPro"/>
</dbReference>
<dbReference type="InterPro" id="IPR029063">
    <property type="entry name" value="SAM-dependent_MTases_sf"/>
</dbReference>
<dbReference type="SUPFAM" id="SSF88697">
    <property type="entry name" value="PUA domain-like"/>
    <property type="match status" value="1"/>
</dbReference>
<dbReference type="GO" id="GO:0032259">
    <property type="term" value="P:methylation"/>
    <property type="evidence" value="ECO:0007669"/>
    <property type="project" value="UniProtKB-KW"/>
</dbReference>
<dbReference type="PANTHER" id="PTHR42873:SF1">
    <property type="entry name" value="S-ADENOSYLMETHIONINE-DEPENDENT METHYLTRANSFERASE DOMAIN-CONTAINING PROTEIN"/>
    <property type="match status" value="1"/>
</dbReference>
<evidence type="ECO:0000256" key="2">
    <source>
        <dbReference type="ARBA" id="ARBA00022490"/>
    </source>
</evidence>
<keyword evidence="5" id="KW-0949">S-adenosyl-L-methionine</keyword>
<proteinExistence type="inferred from homology"/>
<dbReference type="EMBL" id="CANL01000061">
    <property type="protein sequence ID" value="CCM65280.1"/>
    <property type="molecule type" value="Genomic_DNA"/>
</dbReference>
<evidence type="ECO:0000256" key="5">
    <source>
        <dbReference type="ARBA" id="ARBA00022691"/>
    </source>
</evidence>
<dbReference type="Gene3D" id="3.30.750.80">
    <property type="entry name" value="RNA methyltransferase domain (HRMD) like"/>
    <property type="match status" value="1"/>
</dbReference>
<dbReference type="PANTHER" id="PTHR42873">
    <property type="entry name" value="RIBOSOMAL RNA LARGE SUBUNIT METHYLTRANSFERASE"/>
    <property type="match status" value="1"/>
</dbReference>
<dbReference type="STRING" id="1229780.BN381_640027"/>
<dbReference type="Pfam" id="PF17785">
    <property type="entry name" value="PUA_3"/>
    <property type="match status" value="1"/>
</dbReference>
<reference evidence="9 10" key="1">
    <citation type="journal article" date="2013" name="ISME J.">
        <title>Metabolic model for the filamentous 'Candidatus Microthrix parvicella' based on genomic and metagenomic analyses.</title>
        <authorList>
            <person name="Jon McIlroy S."/>
            <person name="Kristiansen R."/>
            <person name="Albertsen M."/>
            <person name="Michael Karst S."/>
            <person name="Rossetti S."/>
            <person name="Lund Nielsen J."/>
            <person name="Tandoi V."/>
            <person name="James Seviour R."/>
            <person name="Nielsen P.H."/>
        </authorList>
    </citation>
    <scope>NUCLEOTIDE SEQUENCE [LARGE SCALE GENOMIC DNA]</scope>
    <source>
        <strain evidence="9 10">RN1</strain>
    </source>
</reference>
<gene>
    <name evidence="9" type="ORF">BN381_640027</name>
</gene>
<dbReference type="SUPFAM" id="SSF53335">
    <property type="entry name" value="S-adenosyl-L-methionine-dependent methyltransferases"/>
    <property type="match status" value="1"/>
</dbReference>
<feature type="domain" description="RlmI-like PUA" evidence="8">
    <location>
        <begin position="35"/>
        <end position="96"/>
    </location>
</feature>
<dbReference type="InterPro" id="IPR019614">
    <property type="entry name" value="SAM-dep_methyl-trfase"/>
</dbReference>
<dbReference type="HOGENOM" id="CLU_014042_0_0_11"/>
<dbReference type="EC" id="2.1.1.191" evidence="9"/>
<evidence type="ECO:0000256" key="6">
    <source>
        <dbReference type="ARBA" id="ARBA00038091"/>
    </source>
</evidence>